<accession>A0ACA9Y0J4</accession>
<gene>
    <name evidence="1" type="ORF">CLIB1444_01S05644</name>
</gene>
<dbReference type="Proteomes" id="UP001152531">
    <property type="component" value="Unassembled WGS sequence"/>
</dbReference>
<sequence length="1903" mass="219833">MAFVPINLIEDPSVSRKDIEAEHTRELQVEQAFKTFENALNCQKEGKLDDCHRSYESLFKLDIISNHYLEEEDYIKGIQNGSSNTIVDELNFLAPNVKSLRYLIFRNRAFFYLDLLKGAPEKLSVFNKFEDETWDQEKIVERTKETFYSMIDDMGIALLYQEADEILLETLYDILTYMNASKLARYTLEYILSKKVESDDILGLLPLNGVTIKLHKNMIQKLQCKLFDTKLDQSHRSRIEKEYNFLENIRNEYMDQVNELLSSKDLVVNIRNQKQDLKWEDITSSINEKIKAIEDKSRTESTSASKIKNIDPYYFTSYHSTRLIFHVSDKGNLTTDDIDESAVEEEPKEEDMEVDDSSPEPEKEADDEVSKEEEPKEEAPKDGEEITDSKDTPEVETVEIAETVEDNEPTKTDNEVQEIIDVDNLPDQDVIEVEDDDEGMDVEVIEPEKDEKSDAKDKEEAEIEGETKIEDQGPKNNKNIQRASKRLQKNELESLSWLPNIPLNNEMFHFSTAFFQQMNTHFSVLEGAGSLKDVSDLFVNPPSDPLFYQDFVEILNSYEVFKAYSGFVKGPNKLAQKQEDDERLKLLEVLRSFGTKPRSITDPSPVSLNDQFNDEQMKLLINELNSSNLHVTDVKIRILKYLLGIQTTGSCLVCDTVWTEKLLKDVKTWILQLDQQILQKSKDILRNEKPQLLGELVFSVSLYEMITDIYITSKNKIDNVISHNMKTGFSRSLKGTLNLQTSEITKLRYILERWKLHIDSILYLVGDEANDIITKTLLRFQWALIHKENTEDADFQSSKFIADQLSKMLGTLKSLNGEKCIKMSNYENLYDIDEESITDLGNTIGVLTMFAKILYANDRGNNEESVYLLERTLIDSKYFPKNSTRNEADEVAITTIKNFLDNSTIDTKLNLWNILFSYYNKENDFVKYQFGFEKNLETLYDFICSDSYNKIPKPSRYSTLLEVLSFFDEYLMMYLGHLSKRSWQLEGKLEDIKTTHTRLMELFQLFYIFSLHEESCLITARKTTVAQGSPIIINKFKAMLARSATIVVLYFDKLCTLSGYENSETNTNQLLSLIHSQFGFRKLCDGGDCVLLQMFQDRLLLTNTEAYQSEVLQILSCRYRCNITSNGFTPVDHQTDSKAKFDKESIGHISKLVLPLCIDRNPLYNPPRGDFKVLLDEFYEVVSDPDYDNNSMVIYNDSIFNQYLDNTTITPRLLKEAFHGLLTTEFIAMNDERSPVIQQGLFFLQAVIIFSSYKIRKKSMQGRSMEIEKVIQLLKSDLIYNTNRVESWFILGQAYSFLVEDDLIWTSDKLVIADRKFGTANLQRRSLLCYLMAISLSNSDSTVHKNKKLSSDLMSSFAIELFNACMSPMEMLAFKVTDYPRFLRVNSKCHFVLDAPVSRVSKELCIRVIQQSLHLAIKLQPKEWFNYYILSKIQGKMKLEPDLVFETLLEAIKYSKNSTQSSSTSLDLSLEPHYRLCSIAYKYVKSETLQPSQVIPFIDQDPIFNGIEKSITDDKSFFRFIITCLKKLESIDKKRWHHKYRYRMAKIYVEDFEELQEAKEEMSSIISLKPTSKTLVSIWKPDNERPGKHFFYTYQYILLFIDILIKEQNLTGLIQMLPRLRRSNSIMLNLGSAWAVLCNSICHLIRDISEIGTYYTEQFLVTPYQNFIFKANWILEECKKNSFPKEFKTHSCLLNALNDMKKLNNGFGQTALIDDTICSLFIKIYKSLNQPDPGPPVPTDYRKIKKLAKKDMYPFIFEFLKAAKKDIDNVMKENPDIFNDFVKQVVEERRQFNASLIPIVIEDGPDGPEVVKKPPKPPKPVKPVNKVVDLDSPTLPPTITIADIDNDIMEINSPTPIPSSPNIKSALIDISREDTEEFEDAPAFESPVPETGNTTIDLVEETQ</sequence>
<name>A0ACA9Y0J4_9ASCO</name>
<comment type="caution">
    <text evidence="1">The sequence shown here is derived from an EMBL/GenBank/DDBJ whole genome shotgun (WGS) entry which is preliminary data.</text>
</comment>
<keyword evidence="2" id="KW-1185">Reference proteome</keyword>
<evidence type="ECO:0000313" key="2">
    <source>
        <dbReference type="Proteomes" id="UP001152531"/>
    </source>
</evidence>
<proteinExistence type="predicted"/>
<evidence type="ECO:0000313" key="1">
    <source>
        <dbReference type="EMBL" id="CAH6718389.1"/>
    </source>
</evidence>
<dbReference type="EMBL" id="CALSDN010000001">
    <property type="protein sequence ID" value="CAH6718389.1"/>
    <property type="molecule type" value="Genomic_DNA"/>
</dbReference>
<protein>
    <submittedName>
        <fullName evidence="1">Histone transcription regulator 3 homolog</fullName>
    </submittedName>
</protein>
<reference evidence="1" key="1">
    <citation type="submission" date="2022-06" db="EMBL/GenBank/DDBJ databases">
        <authorList>
            <person name="Legras J.-L."/>
            <person name="Devillers H."/>
            <person name="Grondin C."/>
        </authorList>
    </citation>
    <scope>NUCLEOTIDE SEQUENCE</scope>
    <source>
        <strain evidence="1">CLIB 1444</strain>
    </source>
</reference>
<organism evidence="1 2">
    <name type="scientific">[Candida] jaroonii</name>
    <dbReference type="NCBI Taxonomy" id="467808"/>
    <lineage>
        <taxon>Eukaryota</taxon>
        <taxon>Fungi</taxon>
        <taxon>Dikarya</taxon>
        <taxon>Ascomycota</taxon>
        <taxon>Saccharomycotina</taxon>
        <taxon>Pichiomycetes</taxon>
        <taxon>Debaryomycetaceae</taxon>
        <taxon>Yamadazyma</taxon>
    </lineage>
</organism>